<name>A0AAJ7TV82_PETMA</name>
<dbReference type="AlphaFoldDB" id="A0AAJ7TV82"/>
<dbReference type="PANTHER" id="PTHR45749:SF33">
    <property type="entry name" value="ZINC FINGER MYM-TYPE PROTEIN 1"/>
    <property type="match status" value="1"/>
</dbReference>
<evidence type="ECO:0000256" key="1">
    <source>
        <dbReference type="SAM" id="MobiDB-lite"/>
    </source>
</evidence>
<dbReference type="Proteomes" id="UP001318040">
    <property type="component" value="Chromosome 40"/>
</dbReference>
<gene>
    <name evidence="3" type="primary">LOC116950788</name>
</gene>
<keyword evidence="2" id="KW-1185">Reference proteome</keyword>
<feature type="region of interest" description="Disordered" evidence="1">
    <location>
        <begin position="1"/>
        <end position="110"/>
    </location>
</feature>
<evidence type="ECO:0000313" key="3">
    <source>
        <dbReference type="RefSeq" id="XP_032824743.1"/>
    </source>
</evidence>
<organism evidence="2 3">
    <name type="scientific">Petromyzon marinus</name>
    <name type="common">Sea lamprey</name>
    <dbReference type="NCBI Taxonomy" id="7757"/>
    <lineage>
        <taxon>Eukaryota</taxon>
        <taxon>Metazoa</taxon>
        <taxon>Chordata</taxon>
        <taxon>Craniata</taxon>
        <taxon>Vertebrata</taxon>
        <taxon>Cyclostomata</taxon>
        <taxon>Hyperoartia</taxon>
        <taxon>Petromyzontiformes</taxon>
        <taxon>Petromyzontidae</taxon>
        <taxon>Petromyzon</taxon>
    </lineage>
</organism>
<proteinExistence type="predicted"/>
<dbReference type="KEGG" id="pmrn:116950788"/>
<reference evidence="3" key="1">
    <citation type="submission" date="2025-08" db="UniProtKB">
        <authorList>
            <consortium name="RefSeq"/>
        </authorList>
    </citation>
    <scope>IDENTIFICATION</scope>
    <source>
        <tissue evidence="3">Sperm</tissue>
    </source>
</reference>
<sequence>MRADSEEDERTGEAMRADSEEDERTGEAMRANSEEDERTGEAMRADSEEDERTGEAMRADSEEDERTGEAMRADSEEDERTGEAMRADSEEDEEETVVSNDPGLWPAKISNADREKIVEKIAFSKDKEQEMPRDSKGKAFPEYLNYTKSGNCREKIKRDWVIYRQSTNALFCIPCVLFGHELKKPCMSTLSSQHGYKIKDITWRRMYDKFPNHKSSKAHRECYLKWKTLQQSVMAAVPGGIDSKLKKLIQTEIDKNRAILKRILDVTLFLASRNVPFRGKTKDLGDIHNGNFLGTLELLSHYDPLLNEHLEKVRDKKTGTRLTYYLSSDIQN</sequence>
<dbReference type="RefSeq" id="XP_032824743.1">
    <property type="nucleotide sequence ID" value="XM_032968852.1"/>
</dbReference>
<accession>A0AAJ7TV82</accession>
<evidence type="ECO:0000313" key="2">
    <source>
        <dbReference type="Proteomes" id="UP001318040"/>
    </source>
</evidence>
<dbReference type="PANTHER" id="PTHR45749">
    <property type="match status" value="1"/>
</dbReference>
<feature type="compositionally biased region" description="Acidic residues" evidence="1">
    <location>
        <begin position="1"/>
        <end position="10"/>
    </location>
</feature>
<protein>
    <submittedName>
        <fullName evidence="3">Uncharacterized protein LOC116950788 isoform X1</fullName>
    </submittedName>
</protein>